<keyword evidence="6" id="KW-1185">Reference proteome</keyword>
<feature type="region of interest" description="Disordered" evidence="4">
    <location>
        <begin position="506"/>
        <end position="543"/>
    </location>
</feature>
<gene>
    <name evidence="5" type="ORF">Vbra_19202</name>
</gene>
<reference evidence="5 6" key="1">
    <citation type="submission" date="2014-11" db="EMBL/GenBank/DDBJ databases">
        <authorList>
            <person name="Zhu J."/>
            <person name="Qi W."/>
            <person name="Song R."/>
        </authorList>
    </citation>
    <scope>NUCLEOTIDE SEQUENCE [LARGE SCALE GENOMIC DNA]</scope>
</reference>
<dbReference type="GO" id="GO:0008033">
    <property type="term" value="P:tRNA processing"/>
    <property type="evidence" value="ECO:0007669"/>
    <property type="project" value="UniProtKB-KW"/>
</dbReference>
<evidence type="ECO:0000313" key="6">
    <source>
        <dbReference type="Proteomes" id="UP000041254"/>
    </source>
</evidence>
<dbReference type="PANTHER" id="PTHR13031">
    <property type="entry name" value="RIBONUCLEASE P SUBUNIT P30"/>
    <property type="match status" value="1"/>
</dbReference>
<dbReference type="Gene3D" id="3.20.20.140">
    <property type="entry name" value="Metal-dependent hydrolases"/>
    <property type="match status" value="2"/>
</dbReference>
<dbReference type="InterPro" id="IPR002738">
    <property type="entry name" value="RNase_P_p30"/>
</dbReference>
<dbReference type="VEuPathDB" id="CryptoDB:Vbra_19202"/>
<comment type="subcellular location">
    <subcellularLocation>
        <location evidence="1">Nucleus</location>
    </subcellularLocation>
</comment>
<dbReference type="PANTHER" id="PTHR13031:SF0">
    <property type="entry name" value="RIBONUCLEASE P PROTEIN SUBUNIT P30"/>
    <property type="match status" value="1"/>
</dbReference>
<name>A0A0G4GZX0_VITBC</name>
<evidence type="ECO:0000256" key="4">
    <source>
        <dbReference type="SAM" id="MobiDB-lite"/>
    </source>
</evidence>
<evidence type="ECO:0000256" key="2">
    <source>
        <dbReference type="ARBA" id="ARBA00007331"/>
    </source>
</evidence>
<organism evidence="5 6">
    <name type="scientific">Vitrella brassicaformis (strain CCMP3155)</name>
    <dbReference type="NCBI Taxonomy" id="1169540"/>
    <lineage>
        <taxon>Eukaryota</taxon>
        <taxon>Sar</taxon>
        <taxon>Alveolata</taxon>
        <taxon>Colpodellida</taxon>
        <taxon>Vitrellaceae</taxon>
        <taxon>Vitrella</taxon>
    </lineage>
</organism>
<evidence type="ECO:0000256" key="1">
    <source>
        <dbReference type="ARBA" id="ARBA00004123"/>
    </source>
</evidence>
<dbReference type="STRING" id="1169540.A0A0G4GZX0"/>
<dbReference type="SUPFAM" id="SSF89550">
    <property type="entry name" value="PHP domain-like"/>
    <property type="match status" value="2"/>
</dbReference>
<feature type="compositionally biased region" description="Basic and acidic residues" evidence="4">
    <location>
        <begin position="508"/>
        <end position="530"/>
    </location>
</feature>
<dbReference type="OrthoDB" id="17948at2759"/>
<dbReference type="Pfam" id="PF01876">
    <property type="entry name" value="RNase_P_p30"/>
    <property type="match status" value="2"/>
</dbReference>
<dbReference type="InParanoid" id="A0A0G4GZX0"/>
<accession>A0A0G4GZX0</accession>
<dbReference type="AlphaFoldDB" id="A0A0G4GZX0"/>
<dbReference type="Proteomes" id="UP000041254">
    <property type="component" value="Unassembled WGS sequence"/>
</dbReference>
<proteinExistence type="inferred from homology"/>
<dbReference type="InterPro" id="IPR016195">
    <property type="entry name" value="Pol/histidinol_Pase-like"/>
</dbReference>
<evidence type="ECO:0000256" key="3">
    <source>
        <dbReference type="ARBA" id="ARBA00022694"/>
    </source>
</evidence>
<keyword evidence="3" id="KW-0819">tRNA processing</keyword>
<sequence length="543" mass="57878">MFLDLNVCWHADKAAHLAAAAISLGYGGVAWNHTVDLSTVKQTDGRSAMVCPIREVAISNEALLSRVSSFRVLSSLEDLNLSASASSRVGFVQLRRLTCVFSHPNQVTQINQISRMSVNGDREGGGYDLLALQPTDEKAWLTVCQSCDCDIVSLDFTSGRMPFPIRRAQLGLAVSRGMFFEIQSGAALRDSTARRNLFANIQSLVRFVPMTRILLTSGASCGLELRGPYDVANLAAVMGIGKGPLACKACVSDVPLAAVHKGQEVAISNEALLSRVSSFRVLSSLEDLNLSASASSRVGFVQLRRLTCVFSHPNQVTQINQISRMSVNGDREGGGYDLLARQPTDEKAWLTVCQSCDCDIVSLDFTSGRMPFPIRRAQLGLAVSRGMFFEIQIGAALRDSAARRNLFANIQSLVRFVPMTRILLTSGASCGLELRGPYDVANLAAVVGIGKGPLACKACVSDVPLAAVHKGAQRRSSGGAVTAVRLMATESNAALGGGGAASAMIEAGLREADQQGRRTKRDSERGRGGGESEGVTASEMEMD</sequence>
<comment type="similarity">
    <text evidence="2">Belongs to the eukaryotic/archaeal RNase P protein component 3 family.</text>
</comment>
<protein>
    <submittedName>
        <fullName evidence="5">Uncharacterized protein</fullName>
    </submittedName>
</protein>
<dbReference type="GO" id="GO:0005655">
    <property type="term" value="C:nucleolar ribonuclease P complex"/>
    <property type="evidence" value="ECO:0007669"/>
    <property type="project" value="TreeGrafter"/>
</dbReference>
<dbReference type="EMBL" id="CDMY01000897">
    <property type="protein sequence ID" value="CEM36652.1"/>
    <property type="molecule type" value="Genomic_DNA"/>
</dbReference>
<dbReference type="GO" id="GO:0003723">
    <property type="term" value="F:RNA binding"/>
    <property type="evidence" value="ECO:0007669"/>
    <property type="project" value="TreeGrafter"/>
</dbReference>
<evidence type="ECO:0000313" key="5">
    <source>
        <dbReference type="EMBL" id="CEM36652.1"/>
    </source>
</evidence>